<evidence type="ECO:0000313" key="2">
    <source>
        <dbReference type="EMBL" id="RMZ72492.1"/>
    </source>
</evidence>
<feature type="region of interest" description="Disordered" evidence="1">
    <location>
        <begin position="49"/>
        <end position="78"/>
    </location>
</feature>
<name>A0A3M7MDG4_9PLEO</name>
<dbReference type="SUPFAM" id="SSF57903">
    <property type="entry name" value="FYVE/PHD zinc finger"/>
    <property type="match status" value="1"/>
</dbReference>
<feature type="compositionally biased region" description="Polar residues" evidence="1">
    <location>
        <begin position="303"/>
        <end position="312"/>
    </location>
</feature>
<dbReference type="Gene3D" id="3.30.40.10">
    <property type="entry name" value="Zinc/RING finger domain, C3HC4 (zinc finger)"/>
    <property type="match status" value="1"/>
</dbReference>
<dbReference type="OrthoDB" id="3642840at2759"/>
<dbReference type="Proteomes" id="UP000265663">
    <property type="component" value="Unassembled WGS sequence"/>
</dbReference>
<proteinExistence type="predicted"/>
<reference evidence="2 3" key="1">
    <citation type="journal article" date="2014" name="PLoS ONE">
        <title>De novo Genome Assembly of the Fungal Plant Pathogen Pyrenophora semeniperda.</title>
        <authorList>
            <person name="Soliai M.M."/>
            <person name="Meyer S.E."/>
            <person name="Udall J.A."/>
            <person name="Elzinga D.E."/>
            <person name="Hermansen R.A."/>
            <person name="Bodily P.M."/>
            <person name="Hart A.A."/>
            <person name="Coleman C.E."/>
        </authorList>
    </citation>
    <scope>NUCLEOTIDE SEQUENCE [LARGE SCALE GENOMIC DNA]</scope>
    <source>
        <strain evidence="2 3">CCB06</strain>
        <tissue evidence="2">Mycelium</tissue>
    </source>
</reference>
<dbReference type="InterPro" id="IPR013083">
    <property type="entry name" value="Znf_RING/FYVE/PHD"/>
</dbReference>
<feature type="region of interest" description="Disordered" evidence="1">
    <location>
        <begin position="300"/>
        <end position="391"/>
    </location>
</feature>
<keyword evidence="3" id="KW-1185">Reference proteome</keyword>
<feature type="compositionally biased region" description="Basic residues" evidence="1">
    <location>
        <begin position="349"/>
        <end position="366"/>
    </location>
</feature>
<sequence length="674" mass="76694">MFMRLRGHTCIHCISIDEAHYKRHYNIAEQLRTTYDSCGEVNWTIVPPGSDSTLESDQTHDSNHTLADTLSSKRERKDAKRLARAASRSKVITQDEIKYIDTIIHSSHNLTDTVNEPRNPEEVEEIEKQLRHHAHIYNNSQVGHKELTKLAKAPVPVCVDFDAEMSRILGAFRISELLKRNTKTRGLQGKDLTTLLAVVDRLKRSIVEDIIQVRRDEAEARMRRAGYLRYTSKASYEIIEERYTDKDWKAGGKYMPIANVPTNAAPTNEVARPRVWDDIPRQQLADAHNLPQIMVKSDDSEISLDTSSSCDNASIEAPEVEAPPTWTAQDSEGLVAEPNDTAQIQPVTSKKKRKAKKSRQAKPKNKKLTESEKIPDLACSRAKSTEGATDDNDAFSAVATSAQALEPLEKTILASTPTTMPTKKYEKHMDWLGFMRHFMVDQLSDPSLMFACIFENNGIPDCPFHDPYWHCADPMQDQCHLVYPTKNDFYSIGPYNRIRAEKTMALYEADDRTKGGMMLVDEDMIAYLMVVAKHPGRKGDPSIMPMRLAREYVETAVGRCIHTPLTEQQLCFQELQLKNKLVKEPVTEDVLQDIQGKAFTSFEAPRICYCRQEMPSQMSFTKDIIFCSYRDCMIGMFRRSCVGNMGVEKVSRWYCGRCAHEMRARAHDALHHVV</sequence>
<evidence type="ECO:0000256" key="1">
    <source>
        <dbReference type="SAM" id="MobiDB-lite"/>
    </source>
</evidence>
<accession>A0A3M7MDG4</accession>
<gene>
    <name evidence="2" type="ORF">GMOD_00007486</name>
</gene>
<organism evidence="2 3">
    <name type="scientific">Pyrenophora seminiperda CCB06</name>
    <dbReference type="NCBI Taxonomy" id="1302712"/>
    <lineage>
        <taxon>Eukaryota</taxon>
        <taxon>Fungi</taxon>
        <taxon>Dikarya</taxon>
        <taxon>Ascomycota</taxon>
        <taxon>Pezizomycotina</taxon>
        <taxon>Dothideomycetes</taxon>
        <taxon>Pleosporomycetidae</taxon>
        <taxon>Pleosporales</taxon>
        <taxon>Pleosporineae</taxon>
        <taxon>Pleosporaceae</taxon>
        <taxon>Pyrenophora</taxon>
    </lineage>
</organism>
<dbReference type="InterPro" id="IPR011011">
    <property type="entry name" value="Znf_FYVE_PHD"/>
</dbReference>
<dbReference type="EMBL" id="KE747833">
    <property type="protein sequence ID" value="RMZ72492.1"/>
    <property type="molecule type" value="Genomic_DNA"/>
</dbReference>
<protein>
    <submittedName>
        <fullName evidence="2">Uncharacterized protein</fullName>
    </submittedName>
</protein>
<evidence type="ECO:0000313" key="3">
    <source>
        <dbReference type="Proteomes" id="UP000265663"/>
    </source>
</evidence>
<dbReference type="AlphaFoldDB" id="A0A3M7MDG4"/>